<dbReference type="RefSeq" id="WP_184338028.1">
    <property type="nucleotide sequence ID" value="NZ_JACHIG010000001.1"/>
</dbReference>
<dbReference type="InterPro" id="IPR009050">
    <property type="entry name" value="Globin-like_sf"/>
</dbReference>
<dbReference type="Gene3D" id="1.10.490.10">
    <property type="entry name" value="Globins"/>
    <property type="match status" value="1"/>
</dbReference>
<dbReference type="EMBL" id="JACHIG010000001">
    <property type="protein sequence ID" value="MBB5031086.1"/>
    <property type="molecule type" value="Genomic_DNA"/>
</dbReference>
<keyword evidence="5 7" id="KW-0479">Metal-binding</keyword>
<evidence type="ECO:0000256" key="9">
    <source>
        <dbReference type="PIRSR" id="PIRSR601486-1"/>
    </source>
</evidence>
<name>A0A7W8DIR6_9BACT</name>
<protein>
    <recommendedName>
        <fullName evidence="7">Group 1 truncated hemoglobin</fullName>
    </recommendedName>
</protein>
<keyword evidence="4 7" id="KW-0561">Oxygen transport</keyword>
<evidence type="ECO:0000256" key="6">
    <source>
        <dbReference type="ARBA" id="ARBA00023004"/>
    </source>
</evidence>
<keyword evidence="6 7" id="KW-0408">Iron</keyword>
<evidence type="ECO:0000256" key="1">
    <source>
        <dbReference type="ARBA" id="ARBA00009660"/>
    </source>
</evidence>
<dbReference type="InterPro" id="IPR019795">
    <property type="entry name" value="Globin_bac-like_CS"/>
</dbReference>
<comment type="cofactor">
    <cofactor evidence="8">
        <name>heme</name>
        <dbReference type="ChEBI" id="CHEBI:30413"/>
    </cofactor>
    <text evidence="8">Binds 1 heme group per subunit.</text>
</comment>
<evidence type="ECO:0000256" key="4">
    <source>
        <dbReference type="ARBA" id="ARBA00022621"/>
    </source>
</evidence>
<accession>A0A7W8DIR6</accession>
<organism evidence="10 11">
    <name type="scientific">Prosthecobacter vanneervenii</name>
    <dbReference type="NCBI Taxonomy" id="48466"/>
    <lineage>
        <taxon>Bacteria</taxon>
        <taxon>Pseudomonadati</taxon>
        <taxon>Verrucomicrobiota</taxon>
        <taxon>Verrucomicrobiia</taxon>
        <taxon>Verrucomicrobiales</taxon>
        <taxon>Verrucomicrobiaceae</taxon>
        <taxon>Prosthecobacter</taxon>
    </lineage>
</organism>
<gene>
    <name evidence="10" type="ORF">HNQ65_000640</name>
</gene>
<dbReference type="Pfam" id="PF01152">
    <property type="entry name" value="Bac_globin"/>
    <property type="match status" value="1"/>
</dbReference>
<evidence type="ECO:0000313" key="11">
    <source>
        <dbReference type="Proteomes" id="UP000590740"/>
    </source>
</evidence>
<reference evidence="10 11" key="1">
    <citation type="submission" date="2020-08" db="EMBL/GenBank/DDBJ databases">
        <title>Genomic Encyclopedia of Type Strains, Phase IV (KMG-IV): sequencing the most valuable type-strain genomes for metagenomic binning, comparative biology and taxonomic classification.</title>
        <authorList>
            <person name="Goeker M."/>
        </authorList>
    </citation>
    <scope>NUCLEOTIDE SEQUENCE [LARGE SCALE GENOMIC DNA]</scope>
    <source>
        <strain evidence="10 11">DSM 12252</strain>
    </source>
</reference>
<evidence type="ECO:0000256" key="5">
    <source>
        <dbReference type="ARBA" id="ARBA00022723"/>
    </source>
</evidence>
<comment type="similarity">
    <text evidence="1 7">Belongs to the truncated hemoglobin family. Group I subfamily.</text>
</comment>
<feature type="binding site" description="proximal binding residue" evidence="8">
    <location>
        <position position="74"/>
    </location>
    <ligand>
        <name>heme</name>
        <dbReference type="ChEBI" id="CHEBI:30413"/>
    </ligand>
    <ligandPart>
        <name>Fe</name>
        <dbReference type="ChEBI" id="CHEBI:18248"/>
    </ligandPart>
</feature>
<proteinExistence type="inferred from homology"/>
<dbReference type="PIRSF" id="PIRSF002030">
    <property type="entry name" value="Globin_Protozoa/Cyanobacteria"/>
    <property type="match status" value="1"/>
</dbReference>
<dbReference type="PROSITE" id="PS01213">
    <property type="entry name" value="GLOBIN_FAM_2"/>
    <property type="match status" value="1"/>
</dbReference>
<dbReference type="GO" id="GO:0019825">
    <property type="term" value="F:oxygen binding"/>
    <property type="evidence" value="ECO:0007669"/>
    <property type="project" value="InterPro"/>
</dbReference>
<dbReference type="InterPro" id="IPR001486">
    <property type="entry name" value="Hemoglobin_trunc"/>
</dbReference>
<dbReference type="SUPFAM" id="SSF46458">
    <property type="entry name" value="Globin-like"/>
    <property type="match status" value="1"/>
</dbReference>
<dbReference type="GO" id="GO:0046872">
    <property type="term" value="F:metal ion binding"/>
    <property type="evidence" value="ECO:0007669"/>
    <property type="project" value="UniProtKB-UniRule"/>
</dbReference>
<dbReference type="Proteomes" id="UP000590740">
    <property type="component" value="Unassembled WGS sequence"/>
</dbReference>
<evidence type="ECO:0000256" key="8">
    <source>
        <dbReference type="PIRSR" id="PIRSR002030-1"/>
    </source>
</evidence>
<dbReference type="GO" id="GO:0005344">
    <property type="term" value="F:oxygen carrier activity"/>
    <property type="evidence" value="ECO:0007669"/>
    <property type="project" value="UniProtKB-UniRule"/>
</dbReference>
<dbReference type="InterPro" id="IPR016339">
    <property type="entry name" value="Hemoglobin_trunc_I"/>
</dbReference>
<evidence type="ECO:0000256" key="2">
    <source>
        <dbReference type="ARBA" id="ARBA00022448"/>
    </source>
</evidence>
<dbReference type="GO" id="GO:0020037">
    <property type="term" value="F:heme binding"/>
    <property type="evidence" value="ECO:0007669"/>
    <property type="project" value="InterPro"/>
</dbReference>
<dbReference type="CDD" id="cd00454">
    <property type="entry name" value="TrHb1_N"/>
    <property type="match status" value="1"/>
</dbReference>
<keyword evidence="11" id="KW-1185">Reference proteome</keyword>
<feature type="binding site" description="distal binding residue" evidence="9">
    <location>
        <position position="74"/>
    </location>
    <ligand>
        <name>heme</name>
        <dbReference type="ChEBI" id="CHEBI:30413"/>
    </ligand>
    <ligandPart>
        <name>Fe</name>
        <dbReference type="ChEBI" id="CHEBI:18248"/>
    </ligandPart>
</feature>
<dbReference type="AlphaFoldDB" id="A0A7W8DIR6"/>
<dbReference type="InterPro" id="IPR012292">
    <property type="entry name" value="Globin/Proto"/>
</dbReference>
<sequence length="124" mass="13875">MKTENTSLYERLGGEDMIAALIPAFYVRVLADPELGPFFKHTELEKLHAMQREFFVMATGGPISYSGRPLAHAHHGRGITKHHFALFTSHLVDTLLDMGVTQEETDEVIDRINATTNEITGTSY</sequence>
<evidence type="ECO:0000313" key="10">
    <source>
        <dbReference type="EMBL" id="MBB5031086.1"/>
    </source>
</evidence>
<keyword evidence="3 7" id="KW-0349">Heme</keyword>
<comment type="caution">
    <text evidence="10">The sequence shown here is derived from an EMBL/GenBank/DDBJ whole genome shotgun (WGS) entry which is preliminary data.</text>
</comment>
<keyword evidence="2 7" id="KW-0813">Transport</keyword>
<evidence type="ECO:0000256" key="7">
    <source>
        <dbReference type="PIRNR" id="PIRNR002030"/>
    </source>
</evidence>
<evidence type="ECO:0000256" key="3">
    <source>
        <dbReference type="ARBA" id="ARBA00022617"/>
    </source>
</evidence>